<reference evidence="1" key="1">
    <citation type="submission" date="2022-04" db="EMBL/GenBank/DDBJ databases">
        <title>Genome of the entomopathogenic fungus Entomophthora muscae.</title>
        <authorList>
            <person name="Elya C."/>
            <person name="Lovett B.R."/>
            <person name="Lee E."/>
            <person name="Macias A.M."/>
            <person name="Hajek A.E."/>
            <person name="De Bivort B.L."/>
            <person name="Kasson M.T."/>
            <person name="De Fine Licht H.H."/>
            <person name="Stajich J.E."/>
        </authorList>
    </citation>
    <scope>NUCLEOTIDE SEQUENCE</scope>
    <source>
        <strain evidence="1">Berkeley</strain>
    </source>
</reference>
<accession>A0ACC2S2M4</accession>
<evidence type="ECO:0000313" key="1">
    <source>
        <dbReference type="EMBL" id="KAJ9056632.1"/>
    </source>
</evidence>
<comment type="caution">
    <text evidence="1">The sequence shown here is derived from an EMBL/GenBank/DDBJ whole genome shotgun (WGS) entry which is preliminary data.</text>
</comment>
<proteinExistence type="predicted"/>
<name>A0ACC2S2M4_9FUNG</name>
<dbReference type="EMBL" id="QTSX02005898">
    <property type="protein sequence ID" value="KAJ9056632.1"/>
    <property type="molecule type" value="Genomic_DNA"/>
</dbReference>
<evidence type="ECO:0000313" key="2">
    <source>
        <dbReference type="Proteomes" id="UP001165960"/>
    </source>
</evidence>
<dbReference type="Proteomes" id="UP001165960">
    <property type="component" value="Unassembled WGS sequence"/>
</dbReference>
<keyword evidence="2" id="KW-1185">Reference proteome</keyword>
<protein>
    <submittedName>
        <fullName evidence="1">Uncharacterized protein</fullName>
    </submittedName>
</protein>
<sequence>MLGFPKAIVSGLLLLEQGACQMDSGAFDSMRGMSTGFLGLRKLIGSAVKLSNSGSMGRKSYPLLPPRKDYGITANDVKYYLKHSMLSVCKPEEIKSNTCFCDGKFEKAKVFRNDTLDSQGVVAVDPKNKLIVVSYRLTVSSKNYATDYDSVLVNYPSHKGQEKVHRGNLIYFKSLHYQMEPLVLSLLRNPRYRHYKLHLTGYSLGAAVAAISLPTWQKILNDNDLSTKIQVYTYAGTRPGNVEFARYLESLEVPIVRYAKRGDAVPFLPDQALGFSQVGLEFYDVRPKPLQRALIRCASDLLEDNTCSLGATNFLAIHHLAPFHQPIPLPPLC</sequence>
<gene>
    <name evidence="1" type="ORF">DSO57_1030973</name>
</gene>
<organism evidence="1 2">
    <name type="scientific">Entomophthora muscae</name>
    <dbReference type="NCBI Taxonomy" id="34485"/>
    <lineage>
        <taxon>Eukaryota</taxon>
        <taxon>Fungi</taxon>
        <taxon>Fungi incertae sedis</taxon>
        <taxon>Zoopagomycota</taxon>
        <taxon>Entomophthoromycotina</taxon>
        <taxon>Entomophthoromycetes</taxon>
        <taxon>Entomophthorales</taxon>
        <taxon>Entomophthoraceae</taxon>
        <taxon>Entomophthora</taxon>
    </lineage>
</organism>